<keyword evidence="8" id="KW-0418">Kinase</keyword>
<reference evidence="18" key="1">
    <citation type="submission" date="2021-01" db="EMBL/GenBank/DDBJ databases">
        <authorList>
            <person name="Corre E."/>
            <person name="Pelletier E."/>
            <person name="Niang G."/>
            <person name="Scheremetjew M."/>
            <person name="Finn R."/>
            <person name="Kale V."/>
            <person name="Holt S."/>
            <person name="Cochrane G."/>
            <person name="Meng A."/>
            <person name="Brown T."/>
            <person name="Cohen L."/>
        </authorList>
    </citation>
    <scope>NUCLEOTIDE SEQUENCE</scope>
    <source>
        <strain evidence="18">CCMP2877</strain>
    </source>
</reference>
<dbReference type="GO" id="GO:0005524">
    <property type="term" value="F:ATP binding"/>
    <property type="evidence" value="ECO:0007669"/>
    <property type="project" value="UniProtKB-UniRule"/>
</dbReference>
<evidence type="ECO:0000256" key="1">
    <source>
        <dbReference type="ARBA" id="ARBA00001946"/>
    </source>
</evidence>
<proteinExistence type="inferred from homology"/>
<dbReference type="AlphaFoldDB" id="A0A7S1TXT1"/>
<feature type="domain" description="EF-hand" evidence="17">
    <location>
        <begin position="438"/>
        <end position="473"/>
    </location>
</feature>
<feature type="domain" description="EF-hand" evidence="17">
    <location>
        <begin position="368"/>
        <end position="403"/>
    </location>
</feature>
<organism evidence="18">
    <name type="scientific">Phaeomonas parva</name>
    <dbReference type="NCBI Taxonomy" id="124430"/>
    <lineage>
        <taxon>Eukaryota</taxon>
        <taxon>Sar</taxon>
        <taxon>Stramenopiles</taxon>
        <taxon>Ochrophyta</taxon>
        <taxon>Pinguiophyceae</taxon>
        <taxon>Pinguiochrysidales</taxon>
        <taxon>Pinguiochrysidaceae</taxon>
        <taxon>Phaeomonas</taxon>
    </lineage>
</organism>
<gene>
    <name evidence="18" type="ORF">PPAR1163_LOCUS9174</name>
</gene>
<evidence type="ECO:0000256" key="4">
    <source>
        <dbReference type="ARBA" id="ARBA00022679"/>
    </source>
</evidence>
<evidence type="ECO:0000256" key="5">
    <source>
        <dbReference type="ARBA" id="ARBA00022723"/>
    </source>
</evidence>
<dbReference type="PROSITE" id="PS50011">
    <property type="entry name" value="PROTEIN_KINASE_DOM"/>
    <property type="match status" value="1"/>
</dbReference>
<protein>
    <recommendedName>
        <fullName evidence="2">non-specific serine/threonine protein kinase</fullName>
        <ecNumber evidence="2">2.7.11.1</ecNumber>
    </recommendedName>
</protein>
<evidence type="ECO:0000313" key="18">
    <source>
        <dbReference type="EMBL" id="CAD9250813.1"/>
    </source>
</evidence>
<dbReference type="SUPFAM" id="SSF47473">
    <property type="entry name" value="EF-hand"/>
    <property type="match status" value="1"/>
</dbReference>
<evidence type="ECO:0000256" key="10">
    <source>
        <dbReference type="ARBA" id="ARBA00022840"/>
    </source>
</evidence>
<evidence type="ECO:0000256" key="14">
    <source>
        <dbReference type="PROSITE-ProRule" id="PRU10141"/>
    </source>
</evidence>
<dbReference type="PROSITE" id="PS00107">
    <property type="entry name" value="PROTEIN_KINASE_ATP"/>
    <property type="match status" value="1"/>
</dbReference>
<keyword evidence="4" id="KW-0808">Transferase</keyword>
<dbReference type="PROSITE" id="PS50222">
    <property type="entry name" value="EF_HAND_2"/>
    <property type="match status" value="2"/>
</dbReference>
<comment type="similarity">
    <text evidence="11">Belongs to the protein kinase superfamily. Ser/Thr protein kinase family. CDPK subfamily.</text>
</comment>
<evidence type="ECO:0000256" key="6">
    <source>
        <dbReference type="ARBA" id="ARBA00022737"/>
    </source>
</evidence>
<dbReference type="CDD" id="cd00051">
    <property type="entry name" value="EFh"/>
    <property type="match status" value="1"/>
</dbReference>
<keyword evidence="3" id="KW-0723">Serine/threonine-protein kinase</keyword>
<dbReference type="FunFam" id="1.10.238.10:FF:000003">
    <property type="entry name" value="Calmodulin A"/>
    <property type="match status" value="1"/>
</dbReference>
<comment type="catalytic activity">
    <reaction evidence="12">
        <text>L-threonyl-[protein] + ATP = O-phospho-L-threonyl-[protein] + ADP + H(+)</text>
        <dbReference type="Rhea" id="RHEA:46608"/>
        <dbReference type="Rhea" id="RHEA-COMP:11060"/>
        <dbReference type="Rhea" id="RHEA-COMP:11605"/>
        <dbReference type="ChEBI" id="CHEBI:15378"/>
        <dbReference type="ChEBI" id="CHEBI:30013"/>
        <dbReference type="ChEBI" id="CHEBI:30616"/>
        <dbReference type="ChEBI" id="CHEBI:61977"/>
        <dbReference type="ChEBI" id="CHEBI:456216"/>
        <dbReference type="EC" id="2.7.11.1"/>
    </reaction>
</comment>
<keyword evidence="5" id="KW-0479">Metal-binding</keyword>
<comment type="catalytic activity">
    <reaction evidence="13">
        <text>L-seryl-[protein] + ATP = O-phospho-L-seryl-[protein] + ADP + H(+)</text>
        <dbReference type="Rhea" id="RHEA:17989"/>
        <dbReference type="Rhea" id="RHEA-COMP:9863"/>
        <dbReference type="Rhea" id="RHEA-COMP:11604"/>
        <dbReference type="ChEBI" id="CHEBI:15378"/>
        <dbReference type="ChEBI" id="CHEBI:29999"/>
        <dbReference type="ChEBI" id="CHEBI:30616"/>
        <dbReference type="ChEBI" id="CHEBI:83421"/>
        <dbReference type="ChEBI" id="CHEBI:456216"/>
        <dbReference type="EC" id="2.7.11.1"/>
    </reaction>
</comment>
<dbReference type="CDD" id="cd05117">
    <property type="entry name" value="STKc_CAMK"/>
    <property type="match status" value="1"/>
</dbReference>
<keyword evidence="10 14" id="KW-0067">ATP-binding</keyword>
<dbReference type="InterPro" id="IPR002048">
    <property type="entry name" value="EF_hand_dom"/>
</dbReference>
<dbReference type="InterPro" id="IPR017441">
    <property type="entry name" value="Protein_kinase_ATP_BS"/>
</dbReference>
<evidence type="ECO:0000259" key="16">
    <source>
        <dbReference type="PROSITE" id="PS50011"/>
    </source>
</evidence>
<dbReference type="EC" id="2.7.11.1" evidence="2"/>
<evidence type="ECO:0000256" key="15">
    <source>
        <dbReference type="SAM" id="MobiDB-lite"/>
    </source>
</evidence>
<dbReference type="FunFam" id="3.30.200.20:FF:000315">
    <property type="entry name" value="Calcium-dependent protein kinase 3"/>
    <property type="match status" value="1"/>
</dbReference>
<evidence type="ECO:0000256" key="11">
    <source>
        <dbReference type="ARBA" id="ARBA00024334"/>
    </source>
</evidence>
<dbReference type="GO" id="GO:0005509">
    <property type="term" value="F:calcium ion binding"/>
    <property type="evidence" value="ECO:0007669"/>
    <property type="project" value="InterPro"/>
</dbReference>
<evidence type="ECO:0000259" key="17">
    <source>
        <dbReference type="PROSITE" id="PS50222"/>
    </source>
</evidence>
<evidence type="ECO:0000256" key="9">
    <source>
        <dbReference type="ARBA" id="ARBA00022837"/>
    </source>
</evidence>
<evidence type="ECO:0000256" key="7">
    <source>
        <dbReference type="ARBA" id="ARBA00022741"/>
    </source>
</evidence>
<evidence type="ECO:0000256" key="2">
    <source>
        <dbReference type="ARBA" id="ARBA00012513"/>
    </source>
</evidence>
<evidence type="ECO:0000256" key="13">
    <source>
        <dbReference type="ARBA" id="ARBA00048679"/>
    </source>
</evidence>
<dbReference type="Pfam" id="PF13833">
    <property type="entry name" value="EF-hand_8"/>
    <property type="match status" value="1"/>
</dbReference>
<feature type="region of interest" description="Disordered" evidence="15">
    <location>
        <begin position="528"/>
        <end position="551"/>
    </location>
</feature>
<evidence type="ECO:0000256" key="12">
    <source>
        <dbReference type="ARBA" id="ARBA00047899"/>
    </source>
</evidence>
<dbReference type="PROSITE" id="PS00018">
    <property type="entry name" value="EF_HAND_1"/>
    <property type="match status" value="1"/>
</dbReference>
<dbReference type="InterPro" id="IPR050205">
    <property type="entry name" value="CDPK_Ser/Thr_kinases"/>
</dbReference>
<feature type="binding site" evidence="14">
    <location>
        <position position="95"/>
    </location>
    <ligand>
        <name>ATP</name>
        <dbReference type="ChEBI" id="CHEBI:30616"/>
    </ligand>
</feature>
<keyword evidence="9" id="KW-0106">Calcium</keyword>
<dbReference type="SUPFAM" id="SSF56112">
    <property type="entry name" value="Protein kinase-like (PK-like)"/>
    <property type="match status" value="1"/>
</dbReference>
<dbReference type="SMART" id="SM00220">
    <property type="entry name" value="S_TKc"/>
    <property type="match status" value="1"/>
</dbReference>
<dbReference type="EMBL" id="HBGJ01014378">
    <property type="protein sequence ID" value="CAD9250813.1"/>
    <property type="molecule type" value="Transcribed_RNA"/>
</dbReference>
<dbReference type="Gene3D" id="1.10.238.10">
    <property type="entry name" value="EF-hand"/>
    <property type="match status" value="1"/>
</dbReference>
<dbReference type="Pfam" id="PF00069">
    <property type="entry name" value="Pkinase"/>
    <property type="match status" value="1"/>
</dbReference>
<evidence type="ECO:0000256" key="3">
    <source>
        <dbReference type="ARBA" id="ARBA00022527"/>
    </source>
</evidence>
<sequence>MGTCGSKQKRPEDKSKNGVGLGSADDVDPSDRFSDLAAGKRRPSQHLTQNLVDGEFNRHVSEVYDLRQGKILGTGVSGVVRLVRHRDTGEQFAMKVLSLTAIEDDAQLEELKNEVAIMGELDHPNIMRLYECFSNEEHLWLIMENCQGGELLDRLNGLPEHHYDEKTAATLVKKIVSAVRYLHLHDVVHRDLKLENFLFESEDMESEIKLIDFGFSRHYHKGEEHMNLPVGTPFYVAPEVIGGDYTEECDMWSIGVIAYMLVSGRPPFMAAEENAILAKVQRGAYEFPRHVFDSVSDHAIDFIQRLLIVDPDKRMTAEQAQDHPWLHDWDEPPAPIKVEVVENLKKFSQLSAFHKLAHEVIAFSLQPQQIGDLRDEFHKFDTEGLGEITIQEMREVLEASAHLPSETCDAIFESLNMDHTGKIHWVEFLAATLRRSHMDDAHMRAAFDRMDRDHDGFISEADVRDLVGIDMTADEIHAMFNGIHVATPGKIALPEFLDYLRSEFKDGNDLGCIRSTSKRRLILTHGHSSNSLRSSDCDSGDESLPPAPVPQARGAVAYESCATLKPLTSPE</sequence>
<accession>A0A7S1TXT1</accession>
<dbReference type="PROSITE" id="PS00108">
    <property type="entry name" value="PROTEIN_KINASE_ST"/>
    <property type="match status" value="1"/>
</dbReference>
<dbReference type="InterPro" id="IPR018247">
    <property type="entry name" value="EF_Hand_1_Ca_BS"/>
</dbReference>
<evidence type="ECO:0000256" key="8">
    <source>
        <dbReference type="ARBA" id="ARBA00022777"/>
    </source>
</evidence>
<comment type="cofactor">
    <cofactor evidence="1">
        <name>Mg(2+)</name>
        <dbReference type="ChEBI" id="CHEBI:18420"/>
    </cofactor>
</comment>
<dbReference type="Gene3D" id="3.30.200.20">
    <property type="entry name" value="Phosphorylase Kinase, domain 1"/>
    <property type="match status" value="1"/>
</dbReference>
<feature type="region of interest" description="Disordered" evidence="15">
    <location>
        <begin position="1"/>
        <end position="42"/>
    </location>
</feature>
<dbReference type="InterPro" id="IPR011009">
    <property type="entry name" value="Kinase-like_dom_sf"/>
</dbReference>
<dbReference type="InterPro" id="IPR011992">
    <property type="entry name" value="EF-hand-dom_pair"/>
</dbReference>
<dbReference type="InterPro" id="IPR008271">
    <property type="entry name" value="Ser/Thr_kinase_AS"/>
</dbReference>
<keyword evidence="6" id="KW-0677">Repeat</keyword>
<dbReference type="PANTHER" id="PTHR24349">
    <property type="entry name" value="SERINE/THREONINE-PROTEIN KINASE"/>
    <property type="match status" value="1"/>
</dbReference>
<dbReference type="InterPro" id="IPR000719">
    <property type="entry name" value="Prot_kinase_dom"/>
</dbReference>
<dbReference type="FunFam" id="1.10.510.10:FF:000571">
    <property type="entry name" value="Maternal embryonic leucine zipper kinase"/>
    <property type="match status" value="1"/>
</dbReference>
<feature type="domain" description="Protein kinase" evidence="16">
    <location>
        <begin position="66"/>
        <end position="326"/>
    </location>
</feature>
<dbReference type="SMART" id="SM00054">
    <property type="entry name" value="EFh"/>
    <property type="match status" value="2"/>
</dbReference>
<name>A0A7S1TXT1_9STRA</name>
<dbReference type="Gene3D" id="1.10.510.10">
    <property type="entry name" value="Transferase(Phosphotransferase) domain 1"/>
    <property type="match status" value="1"/>
</dbReference>
<dbReference type="GO" id="GO:0004674">
    <property type="term" value="F:protein serine/threonine kinase activity"/>
    <property type="evidence" value="ECO:0007669"/>
    <property type="project" value="UniProtKB-KW"/>
</dbReference>
<keyword evidence="7 14" id="KW-0547">Nucleotide-binding</keyword>